<dbReference type="EMBL" id="MU856883">
    <property type="protein sequence ID" value="KAK4155669.1"/>
    <property type="molecule type" value="Genomic_DNA"/>
</dbReference>
<proteinExistence type="predicted"/>
<dbReference type="AlphaFoldDB" id="A0AAN6VQG1"/>
<sequence length="203" mass="21465">MHLSIPKTLLVLAPLAAAAVQQDGQYGNNPNNNNERGLISDRDSGDPVALVNDLSDCMKECAYTAADRVDCKENQDQGVDCLCKKGGPDHDLGGKWEYRTMKCFVNLMGAPTPDRPCKRDDYDKGKLVGICEAAADKPDKKAETDKAIADVFRVQSENKENRKQQAAAELQSSAAVAAAGPGAVARVAGAVLAAAVGYAVAMV</sequence>
<feature type="region of interest" description="Disordered" evidence="1">
    <location>
        <begin position="23"/>
        <end position="45"/>
    </location>
</feature>
<comment type="caution">
    <text evidence="3">The sequence shown here is derived from an EMBL/GenBank/DDBJ whole genome shotgun (WGS) entry which is preliminary data.</text>
</comment>
<evidence type="ECO:0000313" key="3">
    <source>
        <dbReference type="EMBL" id="KAK4155669.1"/>
    </source>
</evidence>
<reference evidence="3" key="1">
    <citation type="journal article" date="2023" name="Mol. Phylogenet. Evol.">
        <title>Genome-scale phylogeny and comparative genomics of the fungal order Sordariales.</title>
        <authorList>
            <person name="Hensen N."/>
            <person name="Bonometti L."/>
            <person name="Westerberg I."/>
            <person name="Brannstrom I.O."/>
            <person name="Guillou S."/>
            <person name="Cros-Aarteil S."/>
            <person name="Calhoun S."/>
            <person name="Haridas S."/>
            <person name="Kuo A."/>
            <person name="Mondo S."/>
            <person name="Pangilinan J."/>
            <person name="Riley R."/>
            <person name="LaButti K."/>
            <person name="Andreopoulos B."/>
            <person name="Lipzen A."/>
            <person name="Chen C."/>
            <person name="Yan M."/>
            <person name="Daum C."/>
            <person name="Ng V."/>
            <person name="Clum A."/>
            <person name="Steindorff A."/>
            <person name="Ohm R.A."/>
            <person name="Martin F."/>
            <person name="Silar P."/>
            <person name="Natvig D.O."/>
            <person name="Lalanne C."/>
            <person name="Gautier V."/>
            <person name="Ament-Velasquez S.L."/>
            <person name="Kruys A."/>
            <person name="Hutchinson M.I."/>
            <person name="Powell A.J."/>
            <person name="Barry K."/>
            <person name="Miller A.N."/>
            <person name="Grigoriev I.V."/>
            <person name="Debuchy R."/>
            <person name="Gladieux P."/>
            <person name="Hiltunen Thoren M."/>
            <person name="Johannesson H."/>
        </authorList>
    </citation>
    <scope>NUCLEOTIDE SEQUENCE</scope>
    <source>
        <strain evidence="3">CBS 538.74</strain>
    </source>
</reference>
<keyword evidence="2" id="KW-0732">Signal</keyword>
<evidence type="ECO:0000256" key="1">
    <source>
        <dbReference type="SAM" id="MobiDB-lite"/>
    </source>
</evidence>
<evidence type="ECO:0008006" key="5">
    <source>
        <dbReference type="Google" id="ProtNLM"/>
    </source>
</evidence>
<evidence type="ECO:0000313" key="4">
    <source>
        <dbReference type="Proteomes" id="UP001302745"/>
    </source>
</evidence>
<dbReference type="Proteomes" id="UP001302745">
    <property type="component" value="Unassembled WGS sequence"/>
</dbReference>
<keyword evidence="4" id="KW-1185">Reference proteome</keyword>
<feature type="signal peptide" evidence="2">
    <location>
        <begin position="1"/>
        <end position="18"/>
    </location>
</feature>
<gene>
    <name evidence="3" type="ORF">C8A00DRAFT_31511</name>
</gene>
<protein>
    <recommendedName>
        <fullName evidence="5">Extracellular membrane protein CFEM domain-containing protein</fullName>
    </recommendedName>
</protein>
<feature type="chain" id="PRO_5042987983" description="Extracellular membrane protein CFEM domain-containing protein" evidence="2">
    <location>
        <begin position="19"/>
        <end position="203"/>
    </location>
</feature>
<name>A0AAN6VQG1_9PEZI</name>
<accession>A0AAN6VQG1</accession>
<evidence type="ECO:0000256" key="2">
    <source>
        <dbReference type="SAM" id="SignalP"/>
    </source>
</evidence>
<organism evidence="3 4">
    <name type="scientific">Chaetomidium leptoderma</name>
    <dbReference type="NCBI Taxonomy" id="669021"/>
    <lineage>
        <taxon>Eukaryota</taxon>
        <taxon>Fungi</taxon>
        <taxon>Dikarya</taxon>
        <taxon>Ascomycota</taxon>
        <taxon>Pezizomycotina</taxon>
        <taxon>Sordariomycetes</taxon>
        <taxon>Sordariomycetidae</taxon>
        <taxon>Sordariales</taxon>
        <taxon>Chaetomiaceae</taxon>
        <taxon>Chaetomidium</taxon>
    </lineage>
</organism>
<reference evidence="3" key="2">
    <citation type="submission" date="2023-05" db="EMBL/GenBank/DDBJ databases">
        <authorList>
            <consortium name="Lawrence Berkeley National Laboratory"/>
            <person name="Steindorff A."/>
            <person name="Hensen N."/>
            <person name="Bonometti L."/>
            <person name="Westerberg I."/>
            <person name="Brannstrom I.O."/>
            <person name="Guillou S."/>
            <person name="Cros-Aarteil S."/>
            <person name="Calhoun S."/>
            <person name="Haridas S."/>
            <person name="Kuo A."/>
            <person name="Mondo S."/>
            <person name="Pangilinan J."/>
            <person name="Riley R."/>
            <person name="Labutti K."/>
            <person name="Andreopoulos B."/>
            <person name="Lipzen A."/>
            <person name="Chen C."/>
            <person name="Yanf M."/>
            <person name="Daum C."/>
            <person name="Ng V."/>
            <person name="Clum A."/>
            <person name="Ohm R."/>
            <person name="Martin F."/>
            <person name="Silar P."/>
            <person name="Natvig D."/>
            <person name="Lalanne C."/>
            <person name="Gautier V."/>
            <person name="Ament-Velasquez S.L."/>
            <person name="Kruys A."/>
            <person name="Hutchinson M.I."/>
            <person name="Powell A.J."/>
            <person name="Barry K."/>
            <person name="Miller A.N."/>
            <person name="Grigoriev I.V."/>
            <person name="Debuchy R."/>
            <person name="Gladieux P."/>
            <person name="Thoren M.H."/>
            <person name="Johannesson H."/>
        </authorList>
    </citation>
    <scope>NUCLEOTIDE SEQUENCE</scope>
    <source>
        <strain evidence="3">CBS 538.74</strain>
    </source>
</reference>